<feature type="compositionally biased region" description="Polar residues" evidence="1">
    <location>
        <begin position="47"/>
        <end position="62"/>
    </location>
</feature>
<dbReference type="AlphaFoldDB" id="A0A4Z2EWU8"/>
<feature type="region of interest" description="Disordered" evidence="1">
    <location>
        <begin position="1"/>
        <end position="141"/>
    </location>
</feature>
<accession>A0A4Z2EWU8</accession>
<feature type="compositionally biased region" description="Low complexity" evidence="1">
    <location>
        <begin position="32"/>
        <end position="46"/>
    </location>
</feature>
<comment type="caution">
    <text evidence="2">The sequence shown here is derived from an EMBL/GenBank/DDBJ whole genome shotgun (WGS) entry which is preliminary data.</text>
</comment>
<name>A0A4Z2EWU8_9TELE</name>
<proteinExistence type="predicted"/>
<dbReference type="Proteomes" id="UP000314294">
    <property type="component" value="Unassembled WGS sequence"/>
</dbReference>
<feature type="compositionally biased region" description="Basic residues" evidence="1">
    <location>
        <begin position="80"/>
        <end position="95"/>
    </location>
</feature>
<sequence length="141" mass="15052">MNGPDTPEPSVGFPVFPHSRPLAFNPSHLHHPASTSTPTSTPTSTSGRSQQAVSNGRKQASTRPRSSPRRRPGEGESPGRHRVTPGHREPRRGKSSRVEISQIQEQEAVDLATPSPTSGSGDNNSGDFISMNSPDPLRSAD</sequence>
<gene>
    <name evidence="2" type="ORF">EYF80_057115</name>
</gene>
<reference evidence="2 3" key="1">
    <citation type="submission" date="2019-03" db="EMBL/GenBank/DDBJ databases">
        <title>First draft genome of Liparis tanakae, snailfish: a comprehensive survey of snailfish specific genes.</title>
        <authorList>
            <person name="Kim W."/>
            <person name="Song I."/>
            <person name="Jeong J.-H."/>
            <person name="Kim D."/>
            <person name="Kim S."/>
            <person name="Ryu S."/>
            <person name="Song J.Y."/>
            <person name="Lee S.K."/>
        </authorList>
    </citation>
    <scope>NUCLEOTIDE SEQUENCE [LARGE SCALE GENOMIC DNA]</scope>
    <source>
        <tissue evidence="2">Muscle</tissue>
    </source>
</reference>
<feature type="compositionally biased region" description="Polar residues" evidence="1">
    <location>
        <begin position="114"/>
        <end position="133"/>
    </location>
</feature>
<evidence type="ECO:0000313" key="2">
    <source>
        <dbReference type="EMBL" id="TNN32722.1"/>
    </source>
</evidence>
<keyword evidence="3" id="KW-1185">Reference proteome</keyword>
<protein>
    <submittedName>
        <fullName evidence="2">Uncharacterized protein</fullName>
    </submittedName>
</protein>
<evidence type="ECO:0000256" key="1">
    <source>
        <dbReference type="SAM" id="MobiDB-lite"/>
    </source>
</evidence>
<dbReference type="EMBL" id="SRLO01002529">
    <property type="protein sequence ID" value="TNN32722.1"/>
    <property type="molecule type" value="Genomic_DNA"/>
</dbReference>
<organism evidence="2 3">
    <name type="scientific">Liparis tanakae</name>
    <name type="common">Tanaka's snailfish</name>
    <dbReference type="NCBI Taxonomy" id="230148"/>
    <lineage>
        <taxon>Eukaryota</taxon>
        <taxon>Metazoa</taxon>
        <taxon>Chordata</taxon>
        <taxon>Craniata</taxon>
        <taxon>Vertebrata</taxon>
        <taxon>Euteleostomi</taxon>
        <taxon>Actinopterygii</taxon>
        <taxon>Neopterygii</taxon>
        <taxon>Teleostei</taxon>
        <taxon>Neoteleostei</taxon>
        <taxon>Acanthomorphata</taxon>
        <taxon>Eupercaria</taxon>
        <taxon>Perciformes</taxon>
        <taxon>Cottioidei</taxon>
        <taxon>Cottales</taxon>
        <taxon>Liparidae</taxon>
        <taxon>Liparis</taxon>
    </lineage>
</organism>
<evidence type="ECO:0000313" key="3">
    <source>
        <dbReference type="Proteomes" id="UP000314294"/>
    </source>
</evidence>